<name>A0A6M8HXR8_9PROT</name>
<organism evidence="1 2">
    <name type="scientific">Lichenicola cladoniae</name>
    <dbReference type="NCBI Taxonomy" id="1484109"/>
    <lineage>
        <taxon>Bacteria</taxon>
        <taxon>Pseudomonadati</taxon>
        <taxon>Pseudomonadota</taxon>
        <taxon>Alphaproteobacteria</taxon>
        <taxon>Acetobacterales</taxon>
        <taxon>Acetobacteraceae</taxon>
        <taxon>Lichenicola</taxon>
    </lineage>
</organism>
<gene>
    <name evidence="1" type="ORF">HN018_23390</name>
</gene>
<dbReference type="Proteomes" id="UP000500767">
    <property type="component" value="Plasmid unnamed1"/>
</dbReference>
<accession>A0A6M8HXR8</accession>
<dbReference type="AlphaFoldDB" id="A0A6M8HXR8"/>
<reference evidence="1 2" key="1">
    <citation type="journal article" date="2014" name="World J. Microbiol. Biotechnol.">
        <title>Biodiversity and physiological characteristics of Antarctic and Arctic lichens-associated bacteria.</title>
        <authorList>
            <person name="Lee Y.M."/>
            <person name="Kim E.H."/>
            <person name="Lee H.K."/>
            <person name="Hong S.G."/>
        </authorList>
    </citation>
    <scope>NUCLEOTIDE SEQUENCE [LARGE SCALE GENOMIC DNA]</scope>
    <source>
        <strain evidence="1 2">PAMC 26569</strain>
        <plasmid evidence="1">unnamed1</plasmid>
    </source>
</reference>
<dbReference type="KEGG" id="lck:HN018_23390"/>
<dbReference type="RefSeq" id="WP_171833894.1">
    <property type="nucleotide sequence ID" value="NZ_CP053709.1"/>
</dbReference>
<sequence>MSNGVDLGLVSPTLQRLLEQGERAILYDCKASHRTLIYAADSAAAPTGLLPAFLSAADAIWREATGKSLGIEIATHPNTVLGYTVVCIHGGTFATVMLAVIEAIEQIAQPKTLLVNDLSGVWHGAEDRIARSARAPVPV</sequence>
<dbReference type="EMBL" id="CP053709">
    <property type="protein sequence ID" value="QKE93130.1"/>
    <property type="molecule type" value="Genomic_DNA"/>
</dbReference>
<protein>
    <submittedName>
        <fullName evidence="1">Uncharacterized protein</fullName>
    </submittedName>
</protein>
<evidence type="ECO:0000313" key="2">
    <source>
        <dbReference type="Proteomes" id="UP000500767"/>
    </source>
</evidence>
<keyword evidence="2" id="KW-1185">Reference proteome</keyword>
<proteinExistence type="predicted"/>
<keyword evidence="1" id="KW-0614">Plasmid</keyword>
<geneLocation type="plasmid" evidence="1 2">
    <name>unnamed1</name>
</geneLocation>
<evidence type="ECO:0000313" key="1">
    <source>
        <dbReference type="EMBL" id="QKE93130.1"/>
    </source>
</evidence>